<reference evidence="3" key="1">
    <citation type="journal article" date="2017" name="Cell">
        <title>Insights into land plant evolution garnered from the Marchantia polymorpha genome.</title>
        <authorList>
            <person name="Bowman J.L."/>
            <person name="Kohchi T."/>
            <person name="Yamato K.T."/>
            <person name="Jenkins J."/>
            <person name="Shu S."/>
            <person name="Ishizaki K."/>
            <person name="Yamaoka S."/>
            <person name="Nishihama R."/>
            <person name="Nakamura Y."/>
            <person name="Berger F."/>
            <person name="Adam C."/>
            <person name="Aki S.S."/>
            <person name="Althoff F."/>
            <person name="Araki T."/>
            <person name="Arteaga-Vazquez M.A."/>
            <person name="Balasubrmanian S."/>
            <person name="Barry K."/>
            <person name="Bauer D."/>
            <person name="Boehm C.R."/>
            <person name="Briginshaw L."/>
            <person name="Caballero-Perez J."/>
            <person name="Catarino B."/>
            <person name="Chen F."/>
            <person name="Chiyoda S."/>
            <person name="Chovatia M."/>
            <person name="Davies K.M."/>
            <person name="Delmans M."/>
            <person name="Demura T."/>
            <person name="Dierschke T."/>
            <person name="Dolan L."/>
            <person name="Dorantes-Acosta A.E."/>
            <person name="Eklund D.M."/>
            <person name="Florent S.N."/>
            <person name="Flores-Sandoval E."/>
            <person name="Fujiyama A."/>
            <person name="Fukuzawa H."/>
            <person name="Galik B."/>
            <person name="Grimanelli D."/>
            <person name="Grimwood J."/>
            <person name="Grossniklaus U."/>
            <person name="Hamada T."/>
            <person name="Haseloff J."/>
            <person name="Hetherington A.J."/>
            <person name="Higo A."/>
            <person name="Hirakawa Y."/>
            <person name="Hundley H.N."/>
            <person name="Ikeda Y."/>
            <person name="Inoue K."/>
            <person name="Inoue S.I."/>
            <person name="Ishida S."/>
            <person name="Jia Q."/>
            <person name="Kakita M."/>
            <person name="Kanazawa T."/>
            <person name="Kawai Y."/>
            <person name="Kawashima T."/>
            <person name="Kennedy M."/>
            <person name="Kinose K."/>
            <person name="Kinoshita T."/>
            <person name="Kohara Y."/>
            <person name="Koide E."/>
            <person name="Komatsu K."/>
            <person name="Kopischke S."/>
            <person name="Kubo M."/>
            <person name="Kyozuka J."/>
            <person name="Lagercrantz U."/>
            <person name="Lin S.S."/>
            <person name="Lindquist E."/>
            <person name="Lipzen A.M."/>
            <person name="Lu C.W."/>
            <person name="De Luna E."/>
            <person name="Martienssen R.A."/>
            <person name="Minamino N."/>
            <person name="Mizutani M."/>
            <person name="Mizutani M."/>
            <person name="Mochizuki N."/>
            <person name="Monte I."/>
            <person name="Mosher R."/>
            <person name="Nagasaki H."/>
            <person name="Nakagami H."/>
            <person name="Naramoto S."/>
            <person name="Nishitani K."/>
            <person name="Ohtani M."/>
            <person name="Okamoto T."/>
            <person name="Okumura M."/>
            <person name="Phillips J."/>
            <person name="Pollak B."/>
            <person name="Reinders A."/>
            <person name="Rovekamp M."/>
            <person name="Sano R."/>
            <person name="Sawa S."/>
            <person name="Schmid M.W."/>
            <person name="Shirakawa M."/>
            <person name="Solano R."/>
            <person name="Spunde A."/>
            <person name="Suetsugu N."/>
            <person name="Sugano S."/>
            <person name="Sugiyama A."/>
            <person name="Sun R."/>
            <person name="Suzuki Y."/>
            <person name="Takenaka M."/>
            <person name="Takezawa D."/>
            <person name="Tomogane H."/>
            <person name="Tsuzuki M."/>
            <person name="Ueda T."/>
            <person name="Umeda M."/>
            <person name="Ward J.M."/>
            <person name="Watanabe Y."/>
            <person name="Yazaki K."/>
            <person name="Yokoyama R."/>
            <person name="Yoshitake Y."/>
            <person name="Yotsui I."/>
            <person name="Zachgo S."/>
            <person name="Schmutz J."/>
        </authorList>
    </citation>
    <scope>NUCLEOTIDE SEQUENCE [LARGE SCALE GENOMIC DNA]</scope>
    <source>
        <strain evidence="3">Tak-1</strain>
    </source>
</reference>
<dbReference type="Gramene" id="Mp6g07590.1">
    <property type="protein sequence ID" value="Mp6g07590.1.cds"/>
    <property type="gene ID" value="Mp6g07590"/>
</dbReference>
<accession>A0A2R6WWA8</accession>
<dbReference type="EMBL" id="KZ772725">
    <property type="protein sequence ID" value="PTQ38138.1"/>
    <property type="molecule type" value="Genomic_DNA"/>
</dbReference>
<feature type="compositionally biased region" description="Polar residues" evidence="1">
    <location>
        <begin position="148"/>
        <end position="160"/>
    </location>
</feature>
<dbReference type="AlphaFoldDB" id="A0A2R6WWA8"/>
<feature type="compositionally biased region" description="Basic residues" evidence="1">
    <location>
        <begin position="62"/>
        <end position="74"/>
    </location>
</feature>
<proteinExistence type="predicted"/>
<feature type="compositionally biased region" description="Low complexity" evidence="1">
    <location>
        <begin position="96"/>
        <end position="114"/>
    </location>
</feature>
<gene>
    <name evidence="2" type="ORF">MARPO_0053s0072</name>
</gene>
<protein>
    <submittedName>
        <fullName evidence="2">Uncharacterized protein</fullName>
    </submittedName>
</protein>
<organism evidence="2 3">
    <name type="scientific">Marchantia polymorpha</name>
    <name type="common">Common liverwort</name>
    <name type="synonym">Marchantia aquatica</name>
    <dbReference type="NCBI Taxonomy" id="3197"/>
    <lineage>
        <taxon>Eukaryota</taxon>
        <taxon>Viridiplantae</taxon>
        <taxon>Streptophyta</taxon>
        <taxon>Embryophyta</taxon>
        <taxon>Marchantiophyta</taxon>
        <taxon>Marchantiopsida</taxon>
        <taxon>Marchantiidae</taxon>
        <taxon>Marchantiales</taxon>
        <taxon>Marchantiaceae</taxon>
        <taxon>Marchantia</taxon>
    </lineage>
</organism>
<evidence type="ECO:0000313" key="3">
    <source>
        <dbReference type="Proteomes" id="UP000244005"/>
    </source>
</evidence>
<name>A0A2R6WWA8_MARPO</name>
<evidence type="ECO:0000313" key="2">
    <source>
        <dbReference type="EMBL" id="PTQ38138.1"/>
    </source>
</evidence>
<dbReference type="Proteomes" id="UP000244005">
    <property type="component" value="Unassembled WGS sequence"/>
</dbReference>
<keyword evidence="3" id="KW-1185">Reference proteome</keyword>
<sequence length="341" mass="37421">MSEISVGKMSHRCTRVKELSSGHNTLRTALKRPLPQPQSKRAGRAGRAQGPIHNERGDVAPGKRRAWKLGHGSRRSQGNRVKEQDKHPALTPVPQSRTTSSHLSCVSSRRVSSVARQKERRITPASQPAGRPEEPGQARPGARGAEGQTGQTGQPASESASRPRGRVPAPGPKGWVGCQSPAVAVPIRGDADPRQESGRRFAQASKVACVSRVLGSEAQCYWFSTVRSPGFVRVELCRVSWPPEDRPSYESVGSHLEHSPAQFLRHCRCLVSRGFSNWDRPSPFALKSTGVEWTSSAVLQVEERRESGVESRGGKRCCDVWMGLDVTDEWRECEDAEVLVF</sequence>
<feature type="region of interest" description="Disordered" evidence="1">
    <location>
        <begin position="1"/>
        <end position="179"/>
    </location>
</feature>
<evidence type="ECO:0000256" key="1">
    <source>
        <dbReference type="SAM" id="MobiDB-lite"/>
    </source>
</evidence>